<name>A0ABS9Z136_9MYCO</name>
<sequence length="258" mass="28046">MTTDKPGWELFARYAFPPNELGYCGPPDSSVLLRRGGHTEIAELAAGFEGAWPYLEEIATAIGARSPLDTEVVRSYWIGGPQVAAVDRARLWSRLGTVFANQPTGVLDTVGGKAVAHHSFHVFVVYPWVRFLHLDPSTPLRILQSCRIRWGTVESVDDEQVVMVSRPLRFDDGALRLGEDTTESACWSRDGTSLAPAPRRGDTVAAHWDWICDRLDADEVAFLEQATVATLDIVNAAFPAAAAATRDPCGVGCQSPGP</sequence>
<accession>A0ABS9Z136</accession>
<reference evidence="1" key="1">
    <citation type="journal article" date="2022" name="ISME J.">
        <title>Identification of active gaseous-alkane degraders at natural gas seeps.</title>
        <authorList>
            <person name="Farhan Ul Haque M."/>
            <person name="Hernandez M."/>
            <person name="Crombie A.T."/>
            <person name="Murrell J.C."/>
        </authorList>
    </citation>
    <scope>NUCLEOTIDE SEQUENCE</scope>
    <source>
        <strain evidence="1">ANDR5</strain>
    </source>
</reference>
<dbReference type="Pfam" id="PF19927">
    <property type="entry name" value="DUF6390"/>
    <property type="match status" value="1"/>
</dbReference>
<protein>
    <submittedName>
        <fullName evidence="1">DUF6390 family protein</fullName>
    </submittedName>
</protein>
<proteinExistence type="predicted"/>
<keyword evidence="2" id="KW-1185">Reference proteome</keyword>
<dbReference type="InterPro" id="IPR045660">
    <property type="entry name" value="DUF6390"/>
</dbReference>
<dbReference type="RefSeq" id="WP_243072851.1">
    <property type="nucleotide sequence ID" value="NZ_JAIVFL010000001.1"/>
</dbReference>
<comment type="caution">
    <text evidence="1">The sequence shown here is derived from an EMBL/GenBank/DDBJ whole genome shotgun (WGS) entry which is preliminary data.</text>
</comment>
<gene>
    <name evidence="1" type="ORF">K9U37_18055</name>
</gene>
<evidence type="ECO:0000313" key="2">
    <source>
        <dbReference type="Proteomes" id="UP001139068"/>
    </source>
</evidence>
<dbReference type="EMBL" id="JAIVFL010000001">
    <property type="protein sequence ID" value="MCI4676683.1"/>
    <property type="molecule type" value="Genomic_DNA"/>
</dbReference>
<dbReference type="Proteomes" id="UP001139068">
    <property type="component" value="Unassembled WGS sequence"/>
</dbReference>
<evidence type="ECO:0000313" key="1">
    <source>
        <dbReference type="EMBL" id="MCI4676683.1"/>
    </source>
</evidence>
<organism evidence="1 2">
    <name type="scientific">Candidatus Mycolicibacterium alkanivorans</name>
    <dbReference type="NCBI Taxonomy" id="2954114"/>
    <lineage>
        <taxon>Bacteria</taxon>
        <taxon>Bacillati</taxon>
        <taxon>Actinomycetota</taxon>
        <taxon>Actinomycetes</taxon>
        <taxon>Mycobacteriales</taxon>
        <taxon>Mycobacteriaceae</taxon>
        <taxon>Mycolicibacterium</taxon>
    </lineage>
</organism>